<protein>
    <recommendedName>
        <fullName evidence="5">HotDog ACOT-type domain-containing protein</fullName>
    </recommendedName>
</protein>
<dbReference type="EMBL" id="JAPFFI010000022">
    <property type="protein sequence ID" value="KAJ6329623.1"/>
    <property type="molecule type" value="Genomic_DNA"/>
</dbReference>
<dbReference type="Gene3D" id="3.10.129.10">
    <property type="entry name" value="Hotdog Thioesterase"/>
    <property type="match status" value="2"/>
</dbReference>
<dbReference type="Proteomes" id="UP001141253">
    <property type="component" value="Chromosome 14"/>
</dbReference>
<organism evidence="6 7">
    <name type="scientific">Salix suchowensis</name>
    <dbReference type="NCBI Taxonomy" id="1278906"/>
    <lineage>
        <taxon>Eukaryota</taxon>
        <taxon>Viridiplantae</taxon>
        <taxon>Streptophyta</taxon>
        <taxon>Embryophyta</taxon>
        <taxon>Tracheophyta</taxon>
        <taxon>Spermatophyta</taxon>
        <taxon>Magnoliopsida</taxon>
        <taxon>eudicotyledons</taxon>
        <taxon>Gunneridae</taxon>
        <taxon>Pentapetalae</taxon>
        <taxon>rosids</taxon>
        <taxon>fabids</taxon>
        <taxon>Malpighiales</taxon>
        <taxon>Salicaceae</taxon>
        <taxon>Saliceae</taxon>
        <taxon>Salix</taxon>
    </lineage>
</organism>
<reference evidence="6" key="1">
    <citation type="submission" date="2022-10" db="EMBL/GenBank/DDBJ databases">
        <authorList>
            <person name="Hyden B.L."/>
            <person name="Feng K."/>
            <person name="Yates T."/>
            <person name="Jawdy S."/>
            <person name="Smart L.B."/>
            <person name="Muchero W."/>
        </authorList>
    </citation>
    <scope>NUCLEOTIDE SEQUENCE</scope>
    <source>
        <tissue evidence="6">Shoot tip</tissue>
    </source>
</reference>
<dbReference type="PANTHER" id="PTHR12655">
    <property type="entry name" value="ACYL-COA THIOESTERASE"/>
    <property type="match status" value="1"/>
</dbReference>
<feature type="domain" description="HotDog ACOT-type" evidence="5">
    <location>
        <begin position="322"/>
        <end position="439"/>
    </location>
</feature>
<keyword evidence="7" id="KW-1185">Reference proteome</keyword>
<dbReference type="SUPFAM" id="SSF54637">
    <property type="entry name" value="Thioesterase/thiol ester dehydrase-isomerase"/>
    <property type="match status" value="2"/>
</dbReference>
<evidence type="ECO:0000313" key="7">
    <source>
        <dbReference type="Proteomes" id="UP001141253"/>
    </source>
</evidence>
<evidence type="ECO:0000259" key="5">
    <source>
        <dbReference type="PROSITE" id="PS51770"/>
    </source>
</evidence>
<accession>A0ABQ9AAS8</accession>
<comment type="caution">
    <text evidence="6">The sequence shown here is derived from an EMBL/GenBank/DDBJ whole genome shotgun (WGS) entry which is preliminary data.</text>
</comment>
<name>A0ABQ9AAS8_9ROSI</name>
<dbReference type="InterPro" id="IPR029069">
    <property type="entry name" value="HotDog_dom_sf"/>
</dbReference>
<dbReference type="PANTHER" id="PTHR12655:SF0">
    <property type="entry name" value="ACYL-COENZYME A THIOESTERASE 9, MITOCHONDRIAL"/>
    <property type="match status" value="1"/>
</dbReference>
<gene>
    <name evidence="6" type="ORF">OIU77_011152</name>
</gene>
<keyword evidence="3" id="KW-0378">Hydrolase</keyword>
<dbReference type="PROSITE" id="PS51770">
    <property type="entry name" value="HOTDOG_ACOT"/>
    <property type="match status" value="2"/>
</dbReference>
<comment type="similarity">
    <text evidence="1">Belongs to the acyl coenzyme A hydrolase family.</text>
</comment>
<evidence type="ECO:0000256" key="3">
    <source>
        <dbReference type="ARBA" id="ARBA00022801"/>
    </source>
</evidence>
<evidence type="ECO:0000313" key="6">
    <source>
        <dbReference type="EMBL" id="KAJ6329623.1"/>
    </source>
</evidence>
<keyword evidence="4" id="KW-0809">Transit peptide</keyword>
<feature type="domain" description="HotDog ACOT-type" evidence="5">
    <location>
        <begin position="125"/>
        <end position="247"/>
    </location>
</feature>
<dbReference type="CDD" id="cd03442">
    <property type="entry name" value="BFIT_BACH"/>
    <property type="match status" value="2"/>
</dbReference>
<sequence length="483" mass="54426">MEVTGPHKLQYFTKSTPNSKPNLPFFISSNSQNLKEEMEFNSSSPGTIPVVSTMTNPFDNNSLACVNGQARKPIAFWPGMYHSPVTNALWETRPKTFERLLDPPKDATPQGELLTRTPRQSRTSILYGFSTDYILREQYRDPWNEVRIGKLLEDLDALAGTISVKHCSDDDSTTRLPLLVTASVDKIVLKKPISVNVDLKIVGSAIWVGRSSIEVQLEVIQSTKEGSDTSDSIALTANFIFVARDSKTGKAAPVNRLSPETETEKLLFEEAEARSKLRKRKNVEEKKEIQNGEVNRLEALLAEGRIFCDMPALADRNSILLRDTCLENSLICQPQQRNIHGRIFGGFLMHRAFELAFSTAYAFAGLVPYFLEVDHVDFLRPVDVGDFLRIKSCVLYTEHENSEKPLINIEVVAHVTRPELRSSEVSNTFHFTFTVRPEAKANNNGFRIRKVVPATEEEARSILERMDAESMQSSRGKKRIYLA</sequence>
<evidence type="ECO:0000256" key="4">
    <source>
        <dbReference type="ARBA" id="ARBA00022946"/>
    </source>
</evidence>
<proteinExistence type="inferred from homology"/>
<reference evidence="6" key="2">
    <citation type="journal article" date="2023" name="Int. J. Mol. Sci.">
        <title>De Novo Assembly and Annotation of 11 Diverse Shrub Willow (Salix) Genomes Reveals Novel Gene Organization in Sex-Linked Regions.</title>
        <authorList>
            <person name="Hyden B."/>
            <person name="Feng K."/>
            <person name="Yates T.B."/>
            <person name="Jawdy S."/>
            <person name="Cereghino C."/>
            <person name="Smart L.B."/>
            <person name="Muchero W."/>
        </authorList>
    </citation>
    <scope>NUCLEOTIDE SEQUENCE</scope>
    <source>
        <tissue evidence="6">Shoot tip</tissue>
    </source>
</reference>
<evidence type="ECO:0000256" key="2">
    <source>
        <dbReference type="ARBA" id="ARBA00022737"/>
    </source>
</evidence>
<dbReference type="InterPro" id="IPR033120">
    <property type="entry name" value="HOTDOG_ACOT"/>
</dbReference>
<keyword evidence="2" id="KW-0677">Repeat</keyword>
<evidence type="ECO:0000256" key="1">
    <source>
        <dbReference type="ARBA" id="ARBA00010458"/>
    </source>
</evidence>